<evidence type="ECO:0000259" key="1">
    <source>
        <dbReference type="SMART" id="SM00419"/>
    </source>
</evidence>
<reference evidence="2" key="1">
    <citation type="submission" date="2022-01" db="EMBL/GenBank/DDBJ databases">
        <title>Complete genome of Methanomicrobium antiquum DSM 21220.</title>
        <authorList>
            <person name="Chen S.-C."/>
            <person name="You Y.-T."/>
            <person name="Zhou Y.-Z."/>
            <person name="Lai M.-C."/>
        </authorList>
    </citation>
    <scope>NUCLEOTIDE SEQUENCE</scope>
    <source>
        <strain evidence="2">DSM 21220</strain>
    </source>
</reference>
<dbReference type="PANTHER" id="PTHR43704:SF2">
    <property type="entry name" value="HTH CRP-TYPE DOMAIN-CONTAINING PROTEIN"/>
    <property type="match status" value="1"/>
</dbReference>
<dbReference type="InterPro" id="IPR000835">
    <property type="entry name" value="HTH_MarR-typ"/>
</dbReference>
<proteinExistence type="predicted"/>
<feature type="domain" description="HTH crp-type" evidence="1">
    <location>
        <begin position="28"/>
        <end position="77"/>
    </location>
</feature>
<dbReference type="Pfam" id="PF01047">
    <property type="entry name" value="MarR"/>
    <property type="match status" value="1"/>
</dbReference>
<dbReference type="InterPro" id="IPR012015">
    <property type="entry name" value="UCP_HTH_arc"/>
</dbReference>
<evidence type="ECO:0000313" key="2">
    <source>
        <dbReference type="EMBL" id="WFN35973.1"/>
    </source>
</evidence>
<organism evidence="2 3">
    <name type="scientific">Methanomicrobium antiquum</name>
    <dbReference type="NCBI Taxonomy" id="487686"/>
    <lineage>
        <taxon>Archaea</taxon>
        <taxon>Methanobacteriati</taxon>
        <taxon>Methanobacteriota</taxon>
        <taxon>Stenosarchaea group</taxon>
        <taxon>Methanomicrobia</taxon>
        <taxon>Methanomicrobiales</taxon>
        <taxon>Methanomicrobiaceae</taxon>
        <taxon>Methanomicrobium</taxon>
    </lineage>
</organism>
<gene>
    <name evidence="2" type="ORF">L1994_07355</name>
</gene>
<dbReference type="Pfam" id="PF25211">
    <property type="entry name" value="DUF7839"/>
    <property type="match status" value="1"/>
</dbReference>
<dbReference type="PIRSF" id="PIRSF004955">
    <property type="entry name" value="HTH_arch"/>
    <property type="match status" value="1"/>
</dbReference>
<dbReference type="GO" id="GO:0003677">
    <property type="term" value="F:DNA binding"/>
    <property type="evidence" value="ECO:0007669"/>
    <property type="project" value="InterPro"/>
</dbReference>
<dbReference type="SMART" id="SM00419">
    <property type="entry name" value="HTH_CRP"/>
    <property type="match status" value="1"/>
</dbReference>
<dbReference type="Gene3D" id="1.10.10.10">
    <property type="entry name" value="Winged helix-like DNA-binding domain superfamily/Winged helix DNA-binding domain"/>
    <property type="match status" value="1"/>
</dbReference>
<name>A0AAF0FK10_9EURY</name>
<evidence type="ECO:0000313" key="3">
    <source>
        <dbReference type="Proteomes" id="UP001218895"/>
    </source>
</evidence>
<dbReference type="EMBL" id="CP091092">
    <property type="protein sequence ID" value="WFN35973.1"/>
    <property type="molecule type" value="Genomic_DNA"/>
</dbReference>
<dbReference type="InterPro" id="IPR012318">
    <property type="entry name" value="HTH_CRP"/>
</dbReference>
<dbReference type="SUPFAM" id="SSF46785">
    <property type="entry name" value="Winged helix' DNA-binding domain"/>
    <property type="match status" value="1"/>
</dbReference>
<protein>
    <submittedName>
        <fullName evidence="2">Winged helix-turn-helix transcriptional regulator</fullName>
    </submittedName>
</protein>
<dbReference type="Proteomes" id="UP001218895">
    <property type="component" value="Chromosome"/>
</dbReference>
<dbReference type="InterPro" id="IPR036388">
    <property type="entry name" value="WH-like_DNA-bd_sf"/>
</dbReference>
<sequence>MLKIRDNDPLYIILRSKREATKFQILVEVAEHQPSIRQQEIAVKMGVTPQAVSEYIRELVDDEMVKSQGRGSYVITPKGVEWVINNAEALESYAKHITRDIVQQVSVWTAIADCNILAGEKVGVYMKDGFLHASYKNASATGIAVADAKSGMDIGISDLTGIIDHSYGIVHVCKVPRIQRGGSGKVSTEILRDILEKVDFVGAVGIEADIAIKNSGMKANTFFGAAEGVIEAGIHGLESAIVIVDEDFTDFLKRLESSGLRYIIHDLISP</sequence>
<dbReference type="PANTHER" id="PTHR43704">
    <property type="entry name" value="BSR5907 PROTEIN"/>
    <property type="match status" value="1"/>
</dbReference>
<keyword evidence="3" id="KW-1185">Reference proteome</keyword>
<dbReference type="AlphaFoldDB" id="A0AAF0FK10"/>
<accession>A0AAF0FK10</accession>
<dbReference type="CDD" id="cd00092">
    <property type="entry name" value="HTH_CRP"/>
    <property type="match status" value="1"/>
</dbReference>
<dbReference type="KEGG" id="manq:L1994_07355"/>
<dbReference type="GO" id="GO:0003700">
    <property type="term" value="F:DNA-binding transcription factor activity"/>
    <property type="evidence" value="ECO:0007669"/>
    <property type="project" value="InterPro"/>
</dbReference>
<dbReference type="InterPro" id="IPR036390">
    <property type="entry name" value="WH_DNA-bd_sf"/>
</dbReference>
<dbReference type="InterPro" id="IPR057161">
    <property type="entry name" value="DUF7839"/>
</dbReference>